<dbReference type="AlphaFoldDB" id="A0A078ACU7"/>
<dbReference type="InterPro" id="IPR009000">
    <property type="entry name" value="Transl_B-barrel_sf"/>
</dbReference>
<dbReference type="CDD" id="cd04089">
    <property type="entry name" value="eRF3_II"/>
    <property type="match status" value="1"/>
</dbReference>
<dbReference type="InterPro" id="IPR054696">
    <property type="entry name" value="GTP-eEF1A_C"/>
</dbReference>
<comment type="subcellular location">
    <subcellularLocation>
        <location evidence="1">Cytoplasm</location>
    </subcellularLocation>
</comment>
<dbReference type="InterPro" id="IPR050100">
    <property type="entry name" value="TRAFAC_GTPase_members"/>
</dbReference>
<comment type="similarity">
    <text evidence="2">Belongs to the TRAFAC class translation factor GTPase superfamily. Classic translation factor GTPase family. EF-Tu/EF-1A subfamily.</text>
</comment>
<proteinExistence type="inferred from homology"/>
<gene>
    <name evidence="12" type="primary">Contig6263.g6698</name>
    <name evidence="12" type="ORF">STYLEM_8359</name>
</gene>
<dbReference type="Proteomes" id="UP000039865">
    <property type="component" value="Unassembled WGS sequence"/>
</dbReference>
<feature type="compositionally biased region" description="Polar residues" evidence="10">
    <location>
        <begin position="1"/>
        <end position="22"/>
    </location>
</feature>
<comment type="catalytic activity">
    <reaction evidence="8">
        <text>GTP + H2O = GDP + phosphate + H(+)</text>
        <dbReference type="Rhea" id="RHEA:19669"/>
        <dbReference type="ChEBI" id="CHEBI:15377"/>
        <dbReference type="ChEBI" id="CHEBI:15378"/>
        <dbReference type="ChEBI" id="CHEBI:37565"/>
        <dbReference type="ChEBI" id="CHEBI:43474"/>
        <dbReference type="ChEBI" id="CHEBI:58189"/>
    </reaction>
    <physiologicalReaction direction="left-to-right" evidence="8">
        <dbReference type="Rhea" id="RHEA:19670"/>
    </physiologicalReaction>
</comment>
<evidence type="ECO:0000256" key="6">
    <source>
        <dbReference type="ARBA" id="ARBA00022917"/>
    </source>
</evidence>
<organism evidence="12 13">
    <name type="scientific">Stylonychia lemnae</name>
    <name type="common">Ciliate</name>
    <dbReference type="NCBI Taxonomy" id="5949"/>
    <lineage>
        <taxon>Eukaryota</taxon>
        <taxon>Sar</taxon>
        <taxon>Alveolata</taxon>
        <taxon>Ciliophora</taxon>
        <taxon>Intramacronucleata</taxon>
        <taxon>Spirotrichea</taxon>
        <taxon>Stichotrichia</taxon>
        <taxon>Sporadotrichida</taxon>
        <taxon>Oxytrichidae</taxon>
        <taxon>Stylonychinae</taxon>
        <taxon>Stylonychia</taxon>
    </lineage>
</organism>
<dbReference type="Pfam" id="PF22594">
    <property type="entry name" value="GTP-eEF1A_C"/>
    <property type="match status" value="1"/>
</dbReference>
<dbReference type="SUPFAM" id="SSF52540">
    <property type="entry name" value="P-loop containing nucleoside triphosphate hydrolases"/>
    <property type="match status" value="1"/>
</dbReference>
<feature type="compositionally biased region" description="Polar residues" evidence="10">
    <location>
        <begin position="241"/>
        <end position="255"/>
    </location>
</feature>
<keyword evidence="9" id="KW-0175">Coiled coil</keyword>
<dbReference type="FunFam" id="3.40.50.300:FF:000204">
    <property type="entry name" value="Translation elongation factor Tu"/>
    <property type="match status" value="1"/>
</dbReference>
<name>A0A078ACU7_STYLE</name>
<evidence type="ECO:0000256" key="2">
    <source>
        <dbReference type="ARBA" id="ARBA00007249"/>
    </source>
</evidence>
<evidence type="ECO:0000256" key="9">
    <source>
        <dbReference type="SAM" id="Coils"/>
    </source>
</evidence>
<feature type="region of interest" description="Disordered" evidence="10">
    <location>
        <begin position="872"/>
        <end position="966"/>
    </location>
</feature>
<dbReference type="InParanoid" id="A0A078ACU7"/>
<dbReference type="Gene3D" id="3.40.50.300">
    <property type="entry name" value="P-loop containing nucleotide triphosphate hydrolases"/>
    <property type="match status" value="1"/>
</dbReference>
<keyword evidence="3" id="KW-0963">Cytoplasm</keyword>
<evidence type="ECO:0000313" key="12">
    <source>
        <dbReference type="EMBL" id="CDW79372.1"/>
    </source>
</evidence>
<dbReference type="InterPro" id="IPR009001">
    <property type="entry name" value="Transl_elong_EF1A/Init_IF2_C"/>
</dbReference>
<evidence type="ECO:0000256" key="3">
    <source>
        <dbReference type="ARBA" id="ARBA00022490"/>
    </source>
</evidence>
<dbReference type="GO" id="GO:0003924">
    <property type="term" value="F:GTPase activity"/>
    <property type="evidence" value="ECO:0007669"/>
    <property type="project" value="InterPro"/>
</dbReference>
<keyword evidence="13" id="KW-1185">Reference proteome</keyword>
<protein>
    <submittedName>
        <fullName evidence="12">Eukaryotic peptide chain release factor gtp-binding</fullName>
    </submittedName>
</protein>
<reference evidence="12 13" key="1">
    <citation type="submission" date="2014-06" db="EMBL/GenBank/DDBJ databases">
        <authorList>
            <person name="Swart Estienne"/>
        </authorList>
    </citation>
    <scope>NUCLEOTIDE SEQUENCE [LARGE SCALE GENOMIC DNA]</scope>
    <source>
        <strain evidence="12 13">130c</strain>
    </source>
</reference>
<sequence>MSNQQANYQVFNLGQTSSNKSNLKSDDFPALGGGASANIQVQAQQTMQMQGQNQFNGQQQMQYQDPTQMYGGGFQQQQFAQQQQQYMPNQMFMQQPMFDQFGNPVMQMFDQQQQQFMMGNTGGMNWGMPQQQQYIGGVNQTQSLNAQFQGLGLANDTNLLAGQQIGLGQTQSVPLTTSTFPTLGATTSNTTVQSNTTQTSFKLEATEFVPKKKIVKTVEQFPTLDMAATKEPVKKKVVTTGGDQPTKQASNSSDPTHGKSKEFFLIYPDNPQMPADPFLNPLMPNEDQMVFIFTYYPEYSTNPADLIIWLYQTAQFNEEQARLSKIQQDTEGAYKIKPKIGSRLAKGNRRKQYDDEEEEEDVVYGAKNLLKKPKPQPAPPKELSQEQLEKMKIKNEQKKADKLKLIREKEARSINSKVRNVAEDQIVEVDETRQPASLVCIGHVDAGKSTISGNLMFIMGAVDQRTIQKYKEEAKENNRESWWLAYVMDVNEEEKAKGKTVEIGRANIETPKKRWTIFDAPGHKNYVPNMIMGAALADFGCLVISAKKGEFESGFDMDGQTREHIQLAKSLGIYKLVVAVNKMDEPSVKWSKDRYTDILTSLKPFIKGCGYDPETDCIYVPLSGLNGDNIKEQVSKTVCNWYNGPTLLEILDDLELPPRNPDGPLRIPILDKMRDRGTVIFGKVESGTVKVGDQLNVMPQNLLCQVATVYNSKGEAVKYAKPGENVQLRLLNINDENLVNKGDVLCKIDEQIPITDLFEAEIDVLELLKYKPILSKGYQCILHIHTVAEEATIKEILVSYEKNDKGEIIEKQKPQFTQSFSRIICRVQVRIPIPLEKHDFLEQMGRFTLRDEGKTIAVGKVLKYKPVKVFGTANNQGSDNANSAQNVQKEDGKVDGNAESQINTKTKQDANKAKEELVYDLDSGEMVTREEFNRRNQERQEKEMEGIDENEDEDDEEDDDEEDGKQ</sequence>
<feature type="compositionally biased region" description="Basic and acidic residues" evidence="10">
    <location>
        <begin position="906"/>
        <end position="917"/>
    </location>
</feature>
<evidence type="ECO:0000256" key="8">
    <source>
        <dbReference type="ARBA" id="ARBA00049117"/>
    </source>
</evidence>
<evidence type="ECO:0000256" key="4">
    <source>
        <dbReference type="ARBA" id="ARBA00022741"/>
    </source>
</evidence>
<feature type="coiled-coil region" evidence="9">
    <location>
        <begin position="381"/>
        <end position="408"/>
    </location>
</feature>
<evidence type="ECO:0000256" key="7">
    <source>
        <dbReference type="ARBA" id="ARBA00023134"/>
    </source>
</evidence>
<feature type="compositionally biased region" description="Polar residues" evidence="10">
    <location>
        <begin position="872"/>
        <end position="887"/>
    </location>
</feature>
<dbReference type="Gene3D" id="2.40.30.10">
    <property type="entry name" value="Translation factors"/>
    <property type="match status" value="2"/>
</dbReference>
<feature type="compositionally biased region" description="Basic and acidic residues" evidence="10">
    <location>
        <begin position="927"/>
        <end position="945"/>
    </location>
</feature>
<dbReference type="OrthoDB" id="342024at2759"/>
<feature type="region of interest" description="Disordered" evidence="10">
    <location>
        <begin position="234"/>
        <end position="260"/>
    </location>
</feature>
<accession>A0A078ACU7</accession>
<dbReference type="FunFam" id="2.40.30.10:FF:000020">
    <property type="entry name" value="Translation elongation factor EF-1"/>
    <property type="match status" value="1"/>
</dbReference>
<evidence type="ECO:0000256" key="1">
    <source>
        <dbReference type="ARBA" id="ARBA00004496"/>
    </source>
</evidence>
<dbReference type="EMBL" id="CCKQ01007932">
    <property type="protein sequence ID" value="CDW79372.1"/>
    <property type="molecule type" value="Genomic_DNA"/>
</dbReference>
<keyword evidence="7" id="KW-0342">GTP-binding</keyword>
<dbReference type="PROSITE" id="PS51722">
    <property type="entry name" value="G_TR_2"/>
    <property type="match status" value="1"/>
</dbReference>
<dbReference type="InterPro" id="IPR004161">
    <property type="entry name" value="EFTu-like_2"/>
</dbReference>
<dbReference type="PRINTS" id="PR00315">
    <property type="entry name" value="ELONGATNFCT"/>
</dbReference>
<dbReference type="InterPro" id="IPR000795">
    <property type="entry name" value="T_Tr_GTP-bd_dom"/>
</dbReference>
<feature type="domain" description="Tr-type G" evidence="11">
    <location>
        <begin position="433"/>
        <end position="659"/>
    </location>
</feature>
<dbReference type="GO" id="GO:0005525">
    <property type="term" value="F:GTP binding"/>
    <property type="evidence" value="ECO:0007669"/>
    <property type="project" value="UniProtKB-KW"/>
</dbReference>
<evidence type="ECO:0000313" key="13">
    <source>
        <dbReference type="Proteomes" id="UP000039865"/>
    </source>
</evidence>
<keyword evidence="6" id="KW-0648">Protein biosynthesis</keyword>
<dbReference type="Pfam" id="PF03144">
    <property type="entry name" value="GTP_EFTU_D2"/>
    <property type="match status" value="1"/>
</dbReference>
<dbReference type="InterPro" id="IPR027417">
    <property type="entry name" value="P-loop_NTPase"/>
</dbReference>
<evidence type="ECO:0000256" key="5">
    <source>
        <dbReference type="ARBA" id="ARBA00022801"/>
    </source>
</evidence>
<dbReference type="SUPFAM" id="SSF50465">
    <property type="entry name" value="EF-Tu/eEF-1alpha/eIF2-gamma C-terminal domain"/>
    <property type="match status" value="1"/>
</dbReference>
<feature type="compositionally biased region" description="Acidic residues" evidence="10">
    <location>
        <begin position="946"/>
        <end position="966"/>
    </location>
</feature>
<keyword evidence="4" id="KW-0547">Nucleotide-binding</keyword>
<dbReference type="Pfam" id="PF00009">
    <property type="entry name" value="GTP_EFTU"/>
    <property type="match status" value="1"/>
</dbReference>
<keyword evidence="5" id="KW-0378">Hydrolase</keyword>
<dbReference type="GO" id="GO:0006412">
    <property type="term" value="P:translation"/>
    <property type="evidence" value="ECO:0007669"/>
    <property type="project" value="UniProtKB-KW"/>
</dbReference>
<dbReference type="GO" id="GO:0005737">
    <property type="term" value="C:cytoplasm"/>
    <property type="evidence" value="ECO:0007669"/>
    <property type="project" value="UniProtKB-SubCell"/>
</dbReference>
<evidence type="ECO:0000256" key="10">
    <source>
        <dbReference type="SAM" id="MobiDB-lite"/>
    </source>
</evidence>
<dbReference type="SUPFAM" id="SSF50447">
    <property type="entry name" value="Translation proteins"/>
    <property type="match status" value="1"/>
</dbReference>
<dbReference type="CDD" id="cd01883">
    <property type="entry name" value="EF1_alpha"/>
    <property type="match status" value="1"/>
</dbReference>
<dbReference type="PANTHER" id="PTHR23115">
    <property type="entry name" value="TRANSLATION FACTOR"/>
    <property type="match status" value="1"/>
</dbReference>
<evidence type="ECO:0000259" key="11">
    <source>
        <dbReference type="PROSITE" id="PS51722"/>
    </source>
</evidence>
<dbReference type="CDD" id="cd03704">
    <property type="entry name" value="eRF3_C_III"/>
    <property type="match status" value="1"/>
</dbReference>
<feature type="region of interest" description="Disordered" evidence="10">
    <location>
        <begin position="1"/>
        <end position="25"/>
    </location>
</feature>